<name>A0A516SFG1_9NEIS</name>
<dbReference type="Pfam" id="PF00903">
    <property type="entry name" value="Glyoxalase"/>
    <property type="match status" value="1"/>
</dbReference>
<dbReference type="PROSITE" id="PS51819">
    <property type="entry name" value="VOC"/>
    <property type="match status" value="1"/>
</dbReference>
<dbReference type="Gene3D" id="3.30.720.120">
    <property type="match status" value="1"/>
</dbReference>
<gene>
    <name evidence="2" type="ORF">FNU76_11335</name>
</gene>
<dbReference type="Gene3D" id="3.30.720.110">
    <property type="match status" value="1"/>
</dbReference>
<dbReference type="RefSeq" id="WP_144278298.1">
    <property type="nucleotide sequence ID" value="NZ_CP041730.1"/>
</dbReference>
<dbReference type="EMBL" id="CP041730">
    <property type="protein sequence ID" value="QDQ26905.1"/>
    <property type="molecule type" value="Genomic_DNA"/>
</dbReference>
<dbReference type="SUPFAM" id="SSF54593">
    <property type="entry name" value="Glyoxalase/Bleomycin resistance protein/Dihydroxybiphenyl dioxygenase"/>
    <property type="match status" value="1"/>
</dbReference>
<evidence type="ECO:0000313" key="2">
    <source>
        <dbReference type="EMBL" id="QDQ26905.1"/>
    </source>
</evidence>
<evidence type="ECO:0000259" key="1">
    <source>
        <dbReference type="PROSITE" id="PS51819"/>
    </source>
</evidence>
<dbReference type="InterPro" id="IPR004360">
    <property type="entry name" value="Glyas_Fos-R_dOase_dom"/>
</dbReference>
<dbReference type="OrthoDB" id="9792323at2"/>
<dbReference type="AlphaFoldDB" id="A0A516SFG1"/>
<feature type="domain" description="VOC" evidence="1">
    <location>
        <begin position="3"/>
        <end position="120"/>
    </location>
</feature>
<sequence>MIDPRFLLLYVDSPATSADFYSQLLGKQPVESSPTFAMFALESGLMLGLWSRHTAEPAATAGGGGGELGFSVADRDAVLTHHHAWIERGLAIAQAPVEMDFGFTFVALDPDGHRLRIFAPNPA</sequence>
<protein>
    <submittedName>
        <fullName evidence="2">Drug:proton antiporter</fullName>
    </submittedName>
</protein>
<keyword evidence="3" id="KW-1185">Reference proteome</keyword>
<dbReference type="PIRSF" id="PIRSF039020">
    <property type="entry name" value="EhpR"/>
    <property type="match status" value="1"/>
</dbReference>
<accession>A0A516SFG1</accession>
<reference evidence="3" key="1">
    <citation type="submission" date="2019-07" db="EMBL/GenBank/DDBJ databases">
        <title>Chitinimonas sp. nov., isolated from Ny-Alesund, arctica soil.</title>
        <authorList>
            <person name="Xu Q."/>
            <person name="Peng F."/>
        </authorList>
    </citation>
    <scope>NUCLEOTIDE SEQUENCE [LARGE SCALE GENOMIC DNA]</scope>
    <source>
        <strain evidence="3">R3-44</strain>
    </source>
</reference>
<evidence type="ECO:0000313" key="3">
    <source>
        <dbReference type="Proteomes" id="UP000317550"/>
    </source>
</evidence>
<dbReference type="InterPro" id="IPR029068">
    <property type="entry name" value="Glyas_Bleomycin-R_OHBP_Dase"/>
</dbReference>
<dbReference type="InterPro" id="IPR037523">
    <property type="entry name" value="VOC_core"/>
</dbReference>
<proteinExistence type="predicted"/>
<organism evidence="2 3">
    <name type="scientific">Chitinimonas arctica</name>
    <dbReference type="NCBI Taxonomy" id="2594795"/>
    <lineage>
        <taxon>Bacteria</taxon>
        <taxon>Pseudomonadati</taxon>
        <taxon>Pseudomonadota</taxon>
        <taxon>Betaproteobacteria</taxon>
        <taxon>Neisseriales</taxon>
        <taxon>Chitinibacteraceae</taxon>
        <taxon>Chitinimonas</taxon>
    </lineage>
</organism>
<dbReference type="KEGG" id="cari:FNU76_11335"/>
<dbReference type="InterPro" id="IPR026275">
    <property type="entry name" value="Glyoxalase/dOase/EhpR"/>
</dbReference>
<dbReference type="Proteomes" id="UP000317550">
    <property type="component" value="Chromosome"/>
</dbReference>